<evidence type="ECO:0000256" key="1">
    <source>
        <dbReference type="ARBA" id="ARBA00004401"/>
    </source>
</evidence>
<dbReference type="NCBIfam" id="TIGR02209">
    <property type="entry name" value="ftsL_broad"/>
    <property type="match status" value="1"/>
</dbReference>
<keyword evidence="6 8" id="KW-0472">Membrane</keyword>
<keyword evidence="8" id="KW-0997">Cell inner membrane</keyword>
<dbReference type="PANTHER" id="PTHR37479">
    <property type="entry name" value="CELL DIVISION PROTEIN FTSL"/>
    <property type="match status" value="1"/>
</dbReference>
<protein>
    <recommendedName>
        <fullName evidence="8 9">Cell division protein FtsL</fullName>
    </recommendedName>
</protein>
<evidence type="ECO:0000256" key="8">
    <source>
        <dbReference type="HAMAP-Rule" id="MF_00910"/>
    </source>
</evidence>
<keyword evidence="3 8" id="KW-0132">Cell division</keyword>
<keyword evidence="11" id="KW-1185">Reference proteome</keyword>
<comment type="similarity">
    <text evidence="8">Belongs to the FtsL family.</text>
</comment>
<reference evidence="10 11" key="1">
    <citation type="submission" date="2017-02" db="EMBL/GenBank/DDBJ databases">
        <title>Pseudoalteromonas ulvae TC14 Genome.</title>
        <authorList>
            <person name="Molmeret M."/>
        </authorList>
    </citation>
    <scope>NUCLEOTIDE SEQUENCE [LARGE SCALE GENOMIC DNA]</scope>
    <source>
        <strain evidence="10">TC14</strain>
    </source>
</reference>
<comment type="function">
    <text evidence="8">Essential cell division protein. May link together the upstream cell division proteins, which are predominantly cytoplasmic, with the downstream cell division proteins, which are predominantly periplasmic.</text>
</comment>
<accession>A0A244CQW5</accession>
<dbReference type="GO" id="GO:0043093">
    <property type="term" value="P:FtsZ-dependent cytokinesis"/>
    <property type="evidence" value="ECO:0007669"/>
    <property type="project" value="UniProtKB-UniRule"/>
</dbReference>
<keyword evidence="5 8" id="KW-1133">Transmembrane helix</keyword>
<organism evidence="10 11">
    <name type="scientific">Pseudoalteromonas ulvae</name>
    <dbReference type="NCBI Taxonomy" id="107327"/>
    <lineage>
        <taxon>Bacteria</taxon>
        <taxon>Pseudomonadati</taxon>
        <taxon>Pseudomonadota</taxon>
        <taxon>Gammaproteobacteria</taxon>
        <taxon>Alteromonadales</taxon>
        <taxon>Pseudoalteromonadaceae</taxon>
        <taxon>Pseudoalteromonas</taxon>
    </lineage>
</organism>
<dbReference type="Pfam" id="PF04999">
    <property type="entry name" value="FtsL"/>
    <property type="match status" value="1"/>
</dbReference>
<evidence type="ECO:0000256" key="7">
    <source>
        <dbReference type="ARBA" id="ARBA00023306"/>
    </source>
</evidence>
<keyword evidence="4 8" id="KW-0812">Transmembrane</keyword>
<comment type="subunit">
    <text evidence="8">Part of a complex composed of FtsB, FtsL and FtsQ.</text>
</comment>
<dbReference type="Proteomes" id="UP000194841">
    <property type="component" value="Unassembled WGS sequence"/>
</dbReference>
<sequence length="108" mass="12698">MSQKPIMRQPNLFAEIVGGLFREKFTSGLLFLILVSALAVVQVTHLSRQELIQQDKLLQQRDEYDLQWRYLLVEQEFYAQHARIEDIASKKLQMKRPDSKDEQVVILP</sequence>
<dbReference type="EMBL" id="MWPV01000003">
    <property type="protein sequence ID" value="OUL57579.1"/>
    <property type="molecule type" value="Genomic_DNA"/>
</dbReference>
<evidence type="ECO:0000256" key="2">
    <source>
        <dbReference type="ARBA" id="ARBA00022475"/>
    </source>
</evidence>
<evidence type="ECO:0000256" key="3">
    <source>
        <dbReference type="ARBA" id="ARBA00022618"/>
    </source>
</evidence>
<evidence type="ECO:0000256" key="6">
    <source>
        <dbReference type="ARBA" id="ARBA00023136"/>
    </source>
</evidence>
<proteinExistence type="inferred from homology"/>
<comment type="caution">
    <text evidence="10">The sequence shown here is derived from an EMBL/GenBank/DDBJ whole genome shotgun (WGS) entry which is preliminary data.</text>
</comment>
<dbReference type="InterPro" id="IPR011922">
    <property type="entry name" value="Cell_div_FtsL"/>
</dbReference>
<evidence type="ECO:0000256" key="4">
    <source>
        <dbReference type="ARBA" id="ARBA00022692"/>
    </source>
</evidence>
<comment type="subcellular location">
    <subcellularLocation>
        <location evidence="8">Cell inner membrane</location>
        <topology evidence="8">Single-pass type II membrane protein</topology>
    </subcellularLocation>
    <subcellularLocation>
        <location evidence="1">Cell membrane</location>
        <topology evidence="1">Single-pass type II membrane protein</topology>
    </subcellularLocation>
    <text evidence="8">Localizes to the division septum where it forms a ring structure.</text>
</comment>
<dbReference type="GO" id="GO:0032153">
    <property type="term" value="C:cell division site"/>
    <property type="evidence" value="ECO:0007669"/>
    <property type="project" value="UniProtKB-UniRule"/>
</dbReference>
<name>A0A244CQW5_PSEDV</name>
<dbReference type="PANTHER" id="PTHR37479:SF1">
    <property type="entry name" value="CELL DIVISION PROTEIN FTSL"/>
    <property type="match status" value="1"/>
</dbReference>
<evidence type="ECO:0000256" key="9">
    <source>
        <dbReference type="NCBIfam" id="TIGR02209"/>
    </source>
</evidence>
<evidence type="ECO:0000313" key="10">
    <source>
        <dbReference type="EMBL" id="OUL57579.1"/>
    </source>
</evidence>
<dbReference type="HAMAP" id="MF_00910">
    <property type="entry name" value="FtsL"/>
    <property type="match status" value="1"/>
</dbReference>
<evidence type="ECO:0000313" key="11">
    <source>
        <dbReference type="Proteomes" id="UP000194841"/>
    </source>
</evidence>
<dbReference type="GO" id="GO:0005886">
    <property type="term" value="C:plasma membrane"/>
    <property type="evidence" value="ECO:0007669"/>
    <property type="project" value="UniProtKB-SubCell"/>
</dbReference>
<dbReference type="AlphaFoldDB" id="A0A244CQW5"/>
<keyword evidence="7 8" id="KW-0131">Cell cycle</keyword>
<evidence type="ECO:0000256" key="5">
    <source>
        <dbReference type="ARBA" id="ARBA00022989"/>
    </source>
</evidence>
<gene>
    <name evidence="8" type="primary">ftsL</name>
    <name evidence="10" type="ORF">B1199_10950</name>
</gene>
<keyword evidence="2 8" id="KW-1003">Cell membrane</keyword>